<keyword evidence="4" id="KW-1185">Reference proteome</keyword>
<dbReference type="SUPFAM" id="SSF55331">
    <property type="entry name" value="Tautomerase/MIF"/>
    <property type="match status" value="1"/>
</dbReference>
<organism evidence="3 4">
    <name type="scientific">Musa troglodytarum</name>
    <name type="common">fe'i banana</name>
    <dbReference type="NCBI Taxonomy" id="320322"/>
    <lineage>
        <taxon>Eukaryota</taxon>
        <taxon>Viridiplantae</taxon>
        <taxon>Streptophyta</taxon>
        <taxon>Embryophyta</taxon>
        <taxon>Tracheophyta</taxon>
        <taxon>Spermatophyta</taxon>
        <taxon>Magnoliopsida</taxon>
        <taxon>Liliopsida</taxon>
        <taxon>Zingiberales</taxon>
        <taxon>Musaceae</taxon>
        <taxon>Musa</taxon>
    </lineage>
</organism>
<feature type="compositionally biased region" description="Polar residues" evidence="2">
    <location>
        <begin position="86"/>
        <end position="101"/>
    </location>
</feature>
<evidence type="ECO:0000256" key="2">
    <source>
        <dbReference type="SAM" id="MobiDB-lite"/>
    </source>
</evidence>
<dbReference type="GO" id="GO:0050178">
    <property type="term" value="F:phenylpyruvate tautomerase activity"/>
    <property type="evidence" value="ECO:0007669"/>
    <property type="project" value="TreeGrafter"/>
</dbReference>
<evidence type="ECO:0000256" key="1">
    <source>
        <dbReference type="ARBA" id="ARBA00005851"/>
    </source>
</evidence>
<comment type="similarity">
    <text evidence="1">Belongs to the MIF family.</text>
</comment>
<dbReference type="OrthoDB" id="255819at2759"/>
<name>A0A9E7KLV4_9LILI</name>
<evidence type="ECO:0000313" key="3">
    <source>
        <dbReference type="EMBL" id="URE20015.1"/>
    </source>
</evidence>
<proteinExistence type="inferred from homology"/>
<dbReference type="Proteomes" id="UP001055439">
    <property type="component" value="Chromosome 7"/>
</dbReference>
<dbReference type="AlphaFoldDB" id="A0A9E7KLV4"/>
<dbReference type="GO" id="GO:0005615">
    <property type="term" value="C:extracellular space"/>
    <property type="evidence" value="ECO:0007669"/>
    <property type="project" value="TreeGrafter"/>
</dbReference>
<accession>A0A9E7KLV4</accession>
<dbReference type="PANTHER" id="PTHR11954">
    <property type="entry name" value="D-DOPACHROME DECARBOXYLASE"/>
    <property type="match status" value="1"/>
</dbReference>
<gene>
    <name evidence="3" type="ORF">MUK42_12469</name>
</gene>
<feature type="region of interest" description="Disordered" evidence="2">
    <location>
        <begin position="71"/>
        <end position="142"/>
    </location>
</feature>
<reference evidence="3" key="1">
    <citation type="submission" date="2022-05" db="EMBL/GenBank/DDBJ databases">
        <title>The Musa troglodytarum L. genome provides insights into the mechanism of non-climacteric behaviour and enrichment of carotenoids.</title>
        <authorList>
            <person name="Wang J."/>
        </authorList>
    </citation>
    <scope>NUCLEOTIDE SEQUENCE</scope>
    <source>
        <tissue evidence="3">Leaf</tissue>
    </source>
</reference>
<protein>
    <submittedName>
        <fullName evidence="3">Macrophage migration inhibitory factor</fullName>
    </submittedName>
</protein>
<dbReference type="EMBL" id="CP097509">
    <property type="protein sequence ID" value="URE20015.1"/>
    <property type="molecule type" value="Genomic_DNA"/>
</dbReference>
<dbReference type="PANTHER" id="PTHR11954:SF42">
    <property type="entry name" value="TAUTOMERASE_MIF SUPERFAMILY PROTEIN"/>
    <property type="match status" value="1"/>
</dbReference>
<evidence type="ECO:0000313" key="4">
    <source>
        <dbReference type="Proteomes" id="UP001055439"/>
    </source>
</evidence>
<dbReference type="Gene3D" id="3.30.429.10">
    <property type="entry name" value="Macrophage Migration Inhibitory Factor"/>
    <property type="match status" value="1"/>
</dbReference>
<sequence>MPCLNISTNVSLESVDTSAVLSETTKAVAKIIGKPESVCGHLPSPIGTSWYCPRGGSQWTHQHGNTILRLTQDVTSDMPPWIGHDNCSTPPRAAQSNSSPKARNGAAQHRPIRTDRRPARGTRLSPEGSAAADQSCMADPRA</sequence>
<dbReference type="InterPro" id="IPR001398">
    <property type="entry name" value="Macrophage_inhib_fac"/>
</dbReference>
<dbReference type="InterPro" id="IPR014347">
    <property type="entry name" value="Tautomerase/MIF_sf"/>
</dbReference>